<reference evidence="2" key="2">
    <citation type="submission" date="2022-09" db="EMBL/GenBank/DDBJ databases">
        <title>Biosynthetic gene clusters of Dactylosporangioum fulvum.</title>
        <authorList>
            <person name="Caradec T."/>
        </authorList>
    </citation>
    <scope>NUCLEOTIDE SEQUENCE</scope>
    <source>
        <strain evidence="2">NRRL B-16292</strain>
    </source>
</reference>
<sequence length="64" mass="7201">MADNFDRDAVLAQVERRRRLNAARIAELGADTSPEAVAAQLREAERKRRQRRAERAGQLDLGGQ</sequence>
<name>A0ABY5W958_9ACTN</name>
<keyword evidence="3" id="KW-1185">Reference proteome</keyword>
<accession>A0ABY5W958</accession>
<reference evidence="2" key="1">
    <citation type="submission" date="2021-04" db="EMBL/GenBank/DDBJ databases">
        <authorList>
            <person name="Hartkoorn R.C."/>
            <person name="Beaudoing E."/>
            <person name="Hot D."/>
        </authorList>
    </citation>
    <scope>NUCLEOTIDE SEQUENCE</scope>
    <source>
        <strain evidence="2">NRRL B-16292</strain>
    </source>
</reference>
<dbReference type="RefSeq" id="WP_259864294.1">
    <property type="nucleotide sequence ID" value="NZ_BAAAST010000036.1"/>
</dbReference>
<evidence type="ECO:0000313" key="2">
    <source>
        <dbReference type="EMBL" id="UWP85910.1"/>
    </source>
</evidence>
<feature type="region of interest" description="Disordered" evidence="1">
    <location>
        <begin position="42"/>
        <end position="64"/>
    </location>
</feature>
<evidence type="ECO:0000256" key="1">
    <source>
        <dbReference type="SAM" id="MobiDB-lite"/>
    </source>
</evidence>
<protein>
    <submittedName>
        <fullName evidence="2">Uncharacterized protein</fullName>
    </submittedName>
</protein>
<evidence type="ECO:0000313" key="3">
    <source>
        <dbReference type="Proteomes" id="UP001059617"/>
    </source>
</evidence>
<gene>
    <name evidence="2" type="ORF">Dfulv_17325</name>
</gene>
<dbReference type="Proteomes" id="UP001059617">
    <property type="component" value="Chromosome"/>
</dbReference>
<dbReference type="EMBL" id="CP073720">
    <property type="protein sequence ID" value="UWP85910.1"/>
    <property type="molecule type" value="Genomic_DNA"/>
</dbReference>
<proteinExistence type="predicted"/>
<organism evidence="2 3">
    <name type="scientific">Dactylosporangium fulvum</name>
    <dbReference type="NCBI Taxonomy" id="53359"/>
    <lineage>
        <taxon>Bacteria</taxon>
        <taxon>Bacillati</taxon>
        <taxon>Actinomycetota</taxon>
        <taxon>Actinomycetes</taxon>
        <taxon>Micromonosporales</taxon>
        <taxon>Micromonosporaceae</taxon>
        <taxon>Dactylosporangium</taxon>
    </lineage>
</organism>